<reference evidence="2 3" key="1">
    <citation type="submission" date="2024-10" db="EMBL/GenBank/DDBJ databases">
        <title>The Natural Products Discovery Center: Release of the First 8490 Sequenced Strains for Exploring Actinobacteria Biosynthetic Diversity.</title>
        <authorList>
            <person name="Kalkreuter E."/>
            <person name="Kautsar S.A."/>
            <person name="Yang D."/>
            <person name="Bader C.D."/>
            <person name="Teijaro C.N."/>
            <person name="Fluegel L."/>
            <person name="Davis C.M."/>
            <person name="Simpson J.R."/>
            <person name="Lauterbach L."/>
            <person name="Steele A.D."/>
            <person name="Gui C."/>
            <person name="Meng S."/>
            <person name="Li G."/>
            <person name="Viehrig K."/>
            <person name="Ye F."/>
            <person name="Su P."/>
            <person name="Kiefer A.F."/>
            <person name="Nichols A."/>
            <person name="Cepeda A.J."/>
            <person name="Yan W."/>
            <person name="Fan B."/>
            <person name="Jiang Y."/>
            <person name="Adhikari A."/>
            <person name="Zheng C.-J."/>
            <person name="Schuster L."/>
            <person name="Cowan T.M."/>
            <person name="Smanski M.J."/>
            <person name="Chevrette M.G."/>
            <person name="De Carvalho L.P.S."/>
            <person name="Shen B."/>
        </authorList>
    </citation>
    <scope>NUCLEOTIDE SEQUENCE [LARGE SCALE GENOMIC DNA]</scope>
    <source>
        <strain evidence="2 3">NPDC020979</strain>
    </source>
</reference>
<dbReference type="SUPFAM" id="SSF144020">
    <property type="entry name" value="FdhE-like"/>
    <property type="match status" value="1"/>
</dbReference>
<evidence type="ECO:0000256" key="1">
    <source>
        <dbReference type="SAM" id="MobiDB-lite"/>
    </source>
</evidence>
<dbReference type="RefSeq" id="WP_397615042.1">
    <property type="nucleotide sequence ID" value="NZ_JBIRRB010000024.1"/>
</dbReference>
<organism evidence="2 3">
    <name type="scientific">Streptomyces abikoensis</name>
    <dbReference type="NCBI Taxonomy" id="97398"/>
    <lineage>
        <taxon>Bacteria</taxon>
        <taxon>Bacillati</taxon>
        <taxon>Actinomycetota</taxon>
        <taxon>Actinomycetes</taxon>
        <taxon>Kitasatosporales</taxon>
        <taxon>Streptomycetaceae</taxon>
        <taxon>Streptomyces</taxon>
    </lineage>
</organism>
<proteinExistence type="predicted"/>
<protein>
    <submittedName>
        <fullName evidence="2">Uncharacterized protein</fullName>
    </submittedName>
</protein>
<gene>
    <name evidence="2" type="ORF">ACH4TF_34400</name>
</gene>
<sequence length="100" mass="10792">MTQTSKTVQAIASPHTETPNVDHAGHKPSPATVAALIRRIGQHHPEAHLLCTACEVTWSGPPALCWSCGHPATAAYTRRGALRTLLRATCPRPARPQEDR</sequence>
<feature type="compositionally biased region" description="Polar residues" evidence="1">
    <location>
        <begin position="1"/>
        <end position="19"/>
    </location>
</feature>
<comment type="caution">
    <text evidence="2">The sequence shown here is derived from an EMBL/GenBank/DDBJ whole genome shotgun (WGS) entry which is preliminary data.</text>
</comment>
<dbReference type="EMBL" id="JBIRRB010000024">
    <property type="protein sequence ID" value="MFI0915476.1"/>
    <property type="molecule type" value="Genomic_DNA"/>
</dbReference>
<dbReference type="InterPro" id="IPR024064">
    <property type="entry name" value="FdhE-like_sf"/>
</dbReference>
<evidence type="ECO:0000313" key="2">
    <source>
        <dbReference type="EMBL" id="MFI0915476.1"/>
    </source>
</evidence>
<dbReference type="Proteomes" id="UP001611162">
    <property type="component" value="Unassembled WGS sequence"/>
</dbReference>
<feature type="region of interest" description="Disordered" evidence="1">
    <location>
        <begin position="1"/>
        <end position="29"/>
    </location>
</feature>
<name>A0ABW7TFR7_9ACTN</name>
<keyword evidence="3" id="KW-1185">Reference proteome</keyword>
<accession>A0ABW7TFR7</accession>
<evidence type="ECO:0000313" key="3">
    <source>
        <dbReference type="Proteomes" id="UP001611162"/>
    </source>
</evidence>